<dbReference type="GO" id="GO:0080120">
    <property type="term" value="P:CAAX-box protein maturation"/>
    <property type="evidence" value="ECO:0007669"/>
    <property type="project" value="UniProtKB-ARBA"/>
</dbReference>
<dbReference type="PANTHER" id="PTHR39430">
    <property type="entry name" value="MEMBRANE-ASSOCIATED PROTEASE-RELATED"/>
    <property type="match status" value="1"/>
</dbReference>
<feature type="transmembrane region" description="Helical" evidence="2">
    <location>
        <begin position="103"/>
        <end position="122"/>
    </location>
</feature>
<evidence type="ECO:0000256" key="2">
    <source>
        <dbReference type="SAM" id="Phobius"/>
    </source>
</evidence>
<keyword evidence="4" id="KW-0482">Metalloprotease</keyword>
<proteinExistence type="inferred from homology"/>
<feature type="transmembrane region" description="Helical" evidence="2">
    <location>
        <begin position="197"/>
        <end position="216"/>
    </location>
</feature>
<reference evidence="4 5" key="1">
    <citation type="submission" date="2019-03" db="EMBL/GenBank/DDBJ databases">
        <title>Diversity of the mouse oral microbiome.</title>
        <authorList>
            <person name="Joseph S."/>
            <person name="Aduse-Opoku J."/>
            <person name="Curtis M."/>
            <person name="Wade W."/>
            <person name="Hashim A."/>
        </authorList>
    </citation>
    <scope>NUCLEOTIDE SEQUENCE [LARGE SCALE GENOMIC DNA]</scope>
    <source>
        <strain evidence="4 5">HT4</strain>
    </source>
</reference>
<accession>A0A4Y9FMH3</accession>
<protein>
    <submittedName>
        <fullName evidence="4">CPBP family intramembrane metalloprotease</fullName>
    </submittedName>
</protein>
<keyword evidence="4" id="KW-0645">Protease</keyword>
<feature type="domain" description="CAAX prenyl protease 2/Lysostaphin resistance protein A-like" evidence="3">
    <location>
        <begin position="142"/>
        <end position="233"/>
    </location>
</feature>
<keyword evidence="2" id="KW-0472">Membrane</keyword>
<feature type="transmembrane region" description="Helical" evidence="2">
    <location>
        <begin position="267"/>
        <end position="289"/>
    </location>
</feature>
<feature type="transmembrane region" description="Helical" evidence="2">
    <location>
        <begin position="63"/>
        <end position="83"/>
    </location>
</feature>
<feature type="transmembrane region" description="Helical" evidence="2">
    <location>
        <begin position="134"/>
        <end position="151"/>
    </location>
</feature>
<dbReference type="RefSeq" id="WP_135053463.1">
    <property type="nucleotide sequence ID" value="NZ_CAKOCW010000070.1"/>
</dbReference>
<evidence type="ECO:0000259" key="3">
    <source>
        <dbReference type="Pfam" id="PF02517"/>
    </source>
</evidence>
<dbReference type="Pfam" id="PF02517">
    <property type="entry name" value="Rce1-like"/>
    <property type="match status" value="1"/>
</dbReference>
<dbReference type="GO" id="GO:0004175">
    <property type="term" value="F:endopeptidase activity"/>
    <property type="evidence" value="ECO:0007669"/>
    <property type="project" value="UniProtKB-ARBA"/>
</dbReference>
<dbReference type="GO" id="GO:0006508">
    <property type="term" value="P:proteolysis"/>
    <property type="evidence" value="ECO:0007669"/>
    <property type="project" value="UniProtKB-KW"/>
</dbReference>
<dbReference type="AlphaFoldDB" id="A0A4Y9FMH3"/>
<keyword evidence="4" id="KW-0378">Hydrolase</keyword>
<evidence type="ECO:0000313" key="4">
    <source>
        <dbReference type="EMBL" id="TFU29529.1"/>
    </source>
</evidence>
<comment type="caution">
    <text evidence="4">The sequence shown here is derived from an EMBL/GenBank/DDBJ whole genome shotgun (WGS) entry which is preliminary data.</text>
</comment>
<feature type="transmembrane region" description="Helical" evidence="2">
    <location>
        <begin position="228"/>
        <end position="247"/>
    </location>
</feature>
<gene>
    <name evidence="4" type="ORF">E4U01_09735</name>
</gene>
<organism evidence="4 5">
    <name type="scientific">Streptococcus acidominimus</name>
    <dbReference type="NCBI Taxonomy" id="1326"/>
    <lineage>
        <taxon>Bacteria</taxon>
        <taxon>Bacillati</taxon>
        <taxon>Bacillota</taxon>
        <taxon>Bacilli</taxon>
        <taxon>Lactobacillales</taxon>
        <taxon>Streptococcaceae</taxon>
        <taxon>Streptococcus</taxon>
    </lineage>
</organism>
<dbReference type="Proteomes" id="UP000297747">
    <property type="component" value="Unassembled WGS sequence"/>
</dbReference>
<dbReference type="PANTHER" id="PTHR39430:SF1">
    <property type="entry name" value="PROTEASE"/>
    <property type="match status" value="1"/>
</dbReference>
<name>A0A4Y9FMH3_STRAI</name>
<evidence type="ECO:0000313" key="5">
    <source>
        <dbReference type="Proteomes" id="UP000297747"/>
    </source>
</evidence>
<dbReference type="GO" id="GO:0008237">
    <property type="term" value="F:metallopeptidase activity"/>
    <property type="evidence" value="ECO:0007669"/>
    <property type="project" value="UniProtKB-KW"/>
</dbReference>
<keyword evidence="2" id="KW-0812">Transmembrane</keyword>
<feature type="transmembrane region" description="Helical" evidence="2">
    <location>
        <begin position="172"/>
        <end position="191"/>
    </location>
</feature>
<keyword evidence="2" id="KW-1133">Transmembrane helix</keyword>
<feature type="transmembrane region" description="Helical" evidence="2">
    <location>
        <begin position="21"/>
        <end position="51"/>
    </location>
</feature>
<dbReference type="InterPro" id="IPR003675">
    <property type="entry name" value="Rce1/LyrA-like_dom"/>
</dbReference>
<dbReference type="EMBL" id="SPQA01000056">
    <property type="protein sequence ID" value="TFU29529.1"/>
    <property type="molecule type" value="Genomic_DNA"/>
</dbReference>
<sequence>MEEKRMFAAVKIQPNKKLNWLYAFLLPFIVQLVLDIGFIVAAVLLHMAQIFLPTDVIGLVDPLVLQLLVFALPFVMILLWVRFVERRPVAGLGLYKEGMVKELSKGLVVGVVLISAVVLSQWLTGAIELTKTHFSLWNLLHLFLVFPFWFLQSATEELSTRGWLFPSVARRTSLPLGLAASSLLFALLHLGNDGIGLIPLLNIALFGFFACLYVLQTDNIWGISAIHATWNCFQGTVFGVNVSGIPISSSLMRFSPTSDPTYLSGGVFGAEGSIFASVILSIACAYLAWKLYKNRVS</sequence>
<comment type="similarity">
    <text evidence="1">Belongs to the UPF0177 family.</text>
</comment>
<evidence type="ECO:0000256" key="1">
    <source>
        <dbReference type="ARBA" id="ARBA00009067"/>
    </source>
</evidence>